<dbReference type="InterPro" id="IPR003018">
    <property type="entry name" value="GAF"/>
</dbReference>
<dbReference type="InterPro" id="IPR000160">
    <property type="entry name" value="GGDEF_dom"/>
</dbReference>
<dbReference type="Pfam" id="PF00990">
    <property type="entry name" value="GGDEF"/>
    <property type="match status" value="1"/>
</dbReference>
<keyword evidence="3" id="KW-1185">Reference proteome</keyword>
<dbReference type="Proteomes" id="UP001501697">
    <property type="component" value="Unassembled WGS sequence"/>
</dbReference>
<sequence>MSGVEPEAQPFGVIRTSETDMIVDANPWFAAWSARTLDALRGRALSSILIHVEDDLFQGDQWPGPLIMRHVSAPERAVMVSRHPQPGGDLLVVTEATERYRALRALRASYALADRTASRLALIIEASIALSTATGETELAGILAQTAENAYRAEHAVVVLTGDDRGAEQVAGRSPLDDSTASALVGLVDGAQAVVTVSAPDEADALVPGLGDSMRRAGVHAILAAPIRLGEEVLGAIITFFSHERVFDQEAAPLAEALAGQGAQALATMRLQARLAHAAMHDEVTGLPNRRALERAVPATTTGTIAVIFVDVDGFKAVNDRYGHHCGDAVLREVGQRLRAIVREHDLVSRYGGDEFVVIADVPSRDEAHDMARRICERLRDVYEDLVDAALGASVGVVVASQDDALTLDRLVRAADQAMYRAKSAGGNGVAVGIVG</sequence>
<organism evidence="2 3">
    <name type="scientific">Microbacterium awajiense</name>
    <dbReference type="NCBI Taxonomy" id="415214"/>
    <lineage>
        <taxon>Bacteria</taxon>
        <taxon>Bacillati</taxon>
        <taxon>Actinomycetota</taxon>
        <taxon>Actinomycetes</taxon>
        <taxon>Micrococcales</taxon>
        <taxon>Microbacteriaceae</taxon>
        <taxon>Microbacterium</taxon>
    </lineage>
</organism>
<dbReference type="NCBIfam" id="TIGR00254">
    <property type="entry name" value="GGDEF"/>
    <property type="match status" value="1"/>
</dbReference>
<dbReference type="InterPro" id="IPR050469">
    <property type="entry name" value="Diguanylate_Cyclase"/>
</dbReference>
<gene>
    <name evidence="2" type="ORF">GCM10022200_16850</name>
</gene>
<comment type="caution">
    <text evidence="2">The sequence shown here is derived from an EMBL/GenBank/DDBJ whole genome shotgun (WGS) entry which is preliminary data.</text>
</comment>
<dbReference type="SMART" id="SM00065">
    <property type="entry name" value="GAF"/>
    <property type="match status" value="1"/>
</dbReference>
<dbReference type="Gene3D" id="3.30.70.270">
    <property type="match status" value="1"/>
</dbReference>
<proteinExistence type="predicted"/>
<dbReference type="PROSITE" id="PS50887">
    <property type="entry name" value="GGDEF"/>
    <property type="match status" value="1"/>
</dbReference>
<dbReference type="InterPro" id="IPR029787">
    <property type="entry name" value="Nucleotide_cyclase"/>
</dbReference>
<reference evidence="3" key="1">
    <citation type="journal article" date="2019" name="Int. J. Syst. Evol. Microbiol.">
        <title>The Global Catalogue of Microorganisms (GCM) 10K type strain sequencing project: providing services to taxonomists for standard genome sequencing and annotation.</title>
        <authorList>
            <consortium name="The Broad Institute Genomics Platform"/>
            <consortium name="The Broad Institute Genome Sequencing Center for Infectious Disease"/>
            <person name="Wu L."/>
            <person name="Ma J."/>
        </authorList>
    </citation>
    <scope>NUCLEOTIDE SEQUENCE [LARGE SCALE GENOMIC DNA]</scope>
    <source>
        <strain evidence="3">JCM 16544</strain>
    </source>
</reference>
<evidence type="ECO:0000313" key="3">
    <source>
        <dbReference type="Proteomes" id="UP001501697"/>
    </source>
</evidence>
<evidence type="ECO:0000313" key="2">
    <source>
        <dbReference type="EMBL" id="GAA3634269.1"/>
    </source>
</evidence>
<dbReference type="CDD" id="cd01949">
    <property type="entry name" value="GGDEF"/>
    <property type="match status" value="1"/>
</dbReference>
<dbReference type="Gene3D" id="3.30.450.40">
    <property type="match status" value="1"/>
</dbReference>
<dbReference type="EMBL" id="BAAAYU010000005">
    <property type="protein sequence ID" value="GAA3634269.1"/>
    <property type="molecule type" value="Genomic_DNA"/>
</dbReference>
<dbReference type="InterPro" id="IPR029016">
    <property type="entry name" value="GAF-like_dom_sf"/>
</dbReference>
<dbReference type="Pfam" id="PF13185">
    <property type="entry name" value="GAF_2"/>
    <property type="match status" value="1"/>
</dbReference>
<dbReference type="SUPFAM" id="SSF55781">
    <property type="entry name" value="GAF domain-like"/>
    <property type="match status" value="1"/>
</dbReference>
<feature type="domain" description="GGDEF" evidence="1">
    <location>
        <begin position="303"/>
        <end position="435"/>
    </location>
</feature>
<protein>
    <recommendedName>
        <fullName evidence="1">GGDEF domain-containing protein</fullName>
    </recommendedName>
</protein>
<name>A0ABP7AK40_9MICO</name>
<dbReference type="PANTHER" id="PTHR45138">
    <property type="entry name" value="REGULATORY COMPONENTS OF SENSORY TRANSDUCTION SYSTEM"/>
    <property type="match status" value="1"/>
</dbReference>
<accession>A0ABP7AK40</accession>
<dbReference type="SMART" id="SM00267">
    <property type="entry name" value="GGDEF"/>
    <property type="match status" value="1"/>
</dbReference>
<dbReference type="PANTHER" id="PTHR45138:SF9">
    <property type="entry name" value="DIGUANYLATE CYCLASE DGCM-RELATED"/>
    <property type="match status" value="1"/>
</dbReference>
<evidence type="ECO:0000259" key="1">
    <source>
        <dbReference type="PROSITE" id="PS50887"/>
    </source>
</evidence>
<dbReference type="InterPro" id="IPR043128">
    <property type="entry name" value="Rev_trsase/Diguanyl_cyclase"/>
</dbReference>
<dbReference type="SUPFAM" id="SSF55073">
    <property type="entry name" value="Nucleotide cyclase"/>
    <property type="match status" value="1"/>
</dbReference>